<keyword evidence="4 9" id="KW-0812">Transmembrane</keyword>
<dbReference type="PANTHER" id="PTHR10766">
    <property type="entry name" value="TRANSMEMBRANE 9 SUPERFAMILY PROTEIN"/>
    <property type="match status" value="1"/>
</dbReference>
<evidence type="ECO:0000256" key="1">
    <source>
        <dbReference type="ARBA" id="ARBA00004141"/>
    </source>
</evidence>
<dbReference type="GO" id="GO:0072657">
    <property type="term" value="P:protein localization to membrane"/>
    <property type="evidence" value="ECO:0007669"/>
    <property type="project" value="TreeGrafter"/>
</dbReference>
<feature type="transmembrane region" description="Helical" evidence="9">
    <location>
        <begin position="54"/>
        <end position="74"/>
    </location>
</feature>
<evidence type="ECO:0000256" key="8">
    <source>
        <dbReference type="ARBA" id="ARBA00023136"/>
    </source>
</evidence>
<dbReference type="Proteomes" id="UP000663844">
    <property type="component" value="Unassembled WGS sequence"/>
</dbReference>
<reference evidence="10" key="1">
    <citation type="submission" date="2021-02" db="EMBL/GenBank/DDBJ databases">
        <authorList>
            <person name="Nowell W R."/>
        </authorList>
    </citation>
    <scope>NUCLEOTIDE SEQUENCE</scope>
</reference>
<keyword evidence="5" id="KW-0732">Signal</keyword>
<dbReference type="GO" id="GO:0016020">
    <property type="term" value="C:membrane"/>
    <property type="evidence" value="ECO:0007669"/>
    <property type="project" value="UniProtKB-SubCell"/>
</dbReference>
<evidence type="ECO:0000256" key="7">
    <source>
        <dbReference type="ARBA" id="ARBA00023034"/>
    </source>
</evidence>
<dbReference type="PANTHER" id="PTHR10766:SF55">
    <property type="entry name" value="TRANSMEMBRANE 9 SUPERFAMILY MEMBER 4"/>
    <property type="match status" value="1"/>
</dbReference>
<keyword evidence="7" id="KW-0333">Golgi apparatus</keyword>
<comment type="subcellular location">
    <subcellularLocation>
        <location evidence="2">Golgi apparatus</location>
    </subcellularLocation>
    <subcellularLocation>
        <location evidence="1">Membrane</location>
        <topology evidence="1">Multi-pass membrane protein</topology>
    </subcellularLocation>
</comment>
<accession>A0A820MDV5</accession>
<evidence type="ECO:0000256" key="4">
    <source>
        <dbReference type="ARBA" id="ARBA00022692"/>
    </source>
</evidence>
<evidence type="ECO:0000256" key="9">
    <source>
        <dbReference type="RuleBase" id="RU363079"/>
    </source>
</evidence>
<sequence length="104" mass="11452">IFTIIYKVHGDVFRPPRGKNYLAALVGSGIQILMMSFIVIVFAALGMLSPASRGALVTAACFLYVFMGLIAGYFSGRLYKTIKGSNWKRTAALVCQIVFLKKIR</sequence>
<dbReference type="AlphaFoldDB" id="A0A820MDV5"/>
<evidence type="ECO:0000313" key="10">
    <source>
        <dbReference type="EMBL" id="CAF4373245.1"/>
    </source>
</evidence>
<dbReference type="GO" id="GO:0005794">
    <property type="term" value="C:Golgi apparatus"/>
    <property type="evidence" value="ECO:0007669"/>
    <property type="project" value="UniProtKB-SubCell"/>
</dbReference>
<feature type="transmembrane region" description="Helical" evidence="9">
    <location>
        <begin position="21"/>
        <end position="48"/>
    </location>
</feature>
<organism evidence="10 11">
    <name type="scientific">Adineta steineri</name>
    <dbReference type="NCBI Taxonomy" id="433720"/>
    <lineage>
        <taxon>Eukaryota</taxon>
        <taxon>Metazoa</taxon>
        <taxon>Spiralia</taxon>
        <taxon>Gnathifera</taxon>
        <taxon>Rotifera</taxon>
        <taxon>Eurotatoria</taxon>
        <taxon>Bdelloidea</taxon>
        <taxon>Adinetida</taxon>
        <taxon>Adinetidae</taxon>
        <taxon>Adineta</taxon>
    </lineage>
</organism>
<proteinExistence type="inferred from homology"/>
<keyword evidence="8 9" id="KW-0472">Membrane</keyword>
<gene>
    <name evidence="10" type="ORF">OXD698_LOCUS49959</name>
</gene>
<comment type="similarity">
    <text evidence="3 9">Belongs to the nonaspanin (TM9SF) (TC 9.A.2) family.</text>
</comment>
<evidence type="ECO:0000256" key="2">
    <source>
        <dbReference type="ARBA" id="ARBA00004555"/>
    </source>
</evidence>
<dbReference type="Pfam" id="PF02990">
    <property type="entry name" value="EMP70"/>
    <property type="match status" value="1"/>
</dbReference>
<evidence type="ECO:0000256" key="3">
    <source>
        <dbReference type="ARBA" id="ARBA00005227"/>
    </source>
</evidence>
<feature type="non-terminal residue" evidence="10">
    <location>
        <position position="1"/>
    </location>
</feature>
<evidence type="ECO:0000256" key="5">
    <source>
        <dbReference type="ARBA" id="ARBA00022729"/>
    </source>
</evidence>
<dbReference type="EMBL" id="CAJOAZ010023188">
    <property type="protein sequence ID" value="CAF4373245.1"/>
    <property type="molecule type" value="Genomic_DNA"/>
</dbReference>
<protein>
    <recommendedName>
        <fullName evidence="9">Transmembrane 9 superfamily member</fullName>
    </recommendedName>
</protein>
<name>A0A820MDV5_9BILA</name>
<comment type="caution">
    <text evidence="10">The sequence shown here is derived from an EMBL/GenBank/DDBJ whole genome shotgun (WGS) entry which is preliminary data.</text>
</comment>
<keyword evidence="6 9" id="KW-1133">Transmembrane helix</keyword>
<dbReference type="InterPro" id="IPR004240">
    <property type="entry name" value="EMP70"/>
</dbReference>
<evidence type="ECO:0000313" key="11">
    <source>
        <dbReference type="Proteomes" id="UP000663844"/>
    </source>
</evidence>
<evidence type="ECO:0000256" key="6">
    <source>
        <dbReference type="ARBA" id="ARBA00022989"/>
    </source>
</evidence>
<comment type="caution">
    <text evidence="9">Lacks conserved residue(s) required for the propagation of feature annotation.</text>
</comment>